<proteinExistence type="predicted"/>
<evidence type="ECO:0000313" key="1">
    <source>
        <dbReference type="Proteomes" id="UP000887565"/>
    </source>
</evidence>
<dbReference type="Proteomes" id="UP000887565">
    <property type="component" value="Unplaced"/>
</dbReference>
<accession>A0A915KKS9</accession>
<organism evidence="1 2">
    <name type="scientific">Romanomermis culicivorax</name>
    <name type="common">Nematode worm</name>
    <dbReference type="NCBI Taxonomy" id="13658"/>
    <lineage>
        <taxon>Eukaryota</taxon>
        <taxon>Metazoa</taxon>
        <taxon>Ecdysozoa</taxon>
        <taxon>Nematoda</taxon>
        <taxon>Enoplea</taxon>
        <taxon>Dorylaimia</taxon>
        <taxon>Mermithida</taxon>
        <taxon>Mermithoidea</taxon>
        <taxon>Mermithidae</taxon>
        <taxon>Romanomermis</taxon>
    </lineage>
</organism>
<keyword evidence="1" id="KW-1185">Reference proteome</keyword>
<protein>
    <submittedName>
        <fullName evidence="2">Uncharacterized protein</fullName>
    </submittedName>
</protein>
<dbReference type="WBParaSite" id="nRc.2.0.1.t38430-RA">
    <property type="protein sequence ID" value="nRc.2.0.1.t38430-RA"/>
    <property type="gene ID" value="nRc.2.0.1.g38430"/>
</dbReference>
<evidence type="ECO:0000313" key="2">
    <source>
        <dbReference type="WBParaSite" id="nRc.2.0.1.t38430-RA"/>
    </source>
</evidence>
<sequence>MLLFLTNIGDILAKLFTSLYRKFVRLSLQAEFWRKKRQMIERRQKTARTRREALAESGRYIELRRHAICCGTERLRPNVFIPLSSYPKNSQQFRTGINAAASAGAARHSIISRTLFSQQCRRRSSVAAVNSLSSDSANVNFIIFRRNLSNYTESINYPSTSQEYNHNNDNSNAGGSLSYSASSVTAAALPFNKIAKKKPNIKRRATVSPAQSIFREQK</sequence>
<name>A0A915KKS9_ROMCU</name>
<dbReference type="AlphaFoldDB" id="A0A915KKS9"/>
<reference evidence="2" key="1">
    <citation type="submission" date="2022-11" db="UniProtKB">
        <authorList>
            <consortium name="WormBaseParasite"/>
        </authorList>
    </citation>
    <scope>IDENTIFICATION</scope>
</reference>